<keyword evidence="3" id="KW-1185">Reference proteome</keyword>
<dbReference type="RefSeq" id="XP_067068932.1">
    <property type="nucleotide sequence ID" value="XM_067212443.1"/>
</dbReference>
<dbReference type="AlphaFoldDB" id="A0A1J4MSD4"/>
<dbReference type="VEuPathDB" id="CryptoDB:cand_022130"/>
<comment type="cofactor">
    <cofactor evidence="1">
        <name>Mg(2+)</name>
        <dbReference type="ChEBI" id="CHEBI:18420"/>
    </cofactor>
</comment>
<dbReference type="Proteomes" id="UP000186804">
    <property type="component" value="Unassembled WGS sequence"/>
</dbReference>
<dbReference type="SUPFAM" id="SSF81606">
    <property type="entry name" value="PP2C-like"/>
    <property type="match status" value="1"/>
</dbReference>
<keyword evidence="1" id="KW-0904">Protein phosphatase</keyword>
<organism evidence="2 3">
    <name type="scientific">Cryptosporidium andersoni</name>
    <dbReference type="NCBI Taxonomy" id="117008"/>
    <lineage>
        <taxon>Eukaryota</taxon>
        <taxon>Sar</taxon>
        <taxon>Alveolata</taxon>
        <taxon>Apicomplexa</taxon>
        <taxon>Conoidasida</taxon>
        <taxon>Coccidia</taxon>
        <taxon>Eucoccidiorida</taxon>
        <taxon>Eimeriorina</taxon>
        <taxon>Cryptosporidiidae</taxon>
        <taxon>Cryptosporidium</taxon>
    </lineage>
</organism>
<dbReference type="InterPro" id="IPR039123">
    <property type="entry name" value="PPTC7"/>
</dbReference>
<dbReference type="GO" id="GO:0004722">
    <property type="term" value="F:protein serine/threonine phosphatase activity"/>
    <property type="evidence" value="ECO:0007669"/>
    <property type="project" value="UniProtKB-EC"/>
</dbReference>
<reference evidence="2 3" key="1">
    <citation type="submission" date="2016-10" db="EMBL/GenBank/DDBJ databases">
        <title>Reductive evolution of mitochondrial metabolism and differential evolution of invasion-related proteins in Cryptosporidium.</title>
        <authorList>
            <person name="Liu S."/>
            <person name="Roellig D.M."/>
            <person name="Guo Y."/>
            <person name="Li N."/>
            <person name="Frace M.A."/>
            <person name="Tang K."/>
            <person name="Zhang L."/>
            <person name="Feng Y."/>
            <person name="Xiao L."/>
        </authorList>
    </citation>
    <scope>NUCLEOTIDE SEQUENCE [LARGE SCALE GENOMIC DNA]</scope>
    <source>
        <strain evidence="2">30847</strain>
    </source>
</reference>
<keyword evidence="1" id="KW-0464">Manganese</keyword>
<comment type="catalytic activity">
    <reaction evidence="1">
        <text>O-phospho-L-threonyl-[protein] + H2O = L-threonyl-[protein] + phosphate</text>
        <dbReference type="Rhea" id="RHEA:47004"/>
        <dbReference type="Rhea" id="RHEA-COMP:11060"/>
        <dbReference type="Rhea" id="RHEA-COMP:11605"/>
        <dbReference type="ChEBI" id="CHEBI:15377"/>
        <dbReference type="ChEBI" id="CHEBI:30013"/>
        <dbReference type="ChEBI" id="CHEBI:43474"/>
        <dbReference type="ChEBI" id="CHEBI:61977"/>
        <dbReference type="EC" id="3.1.3.16"/>
    </reaction>
</comment>
<protein>
    <recommendedName>
        <fullName evidence="1">Protein phosphatase</fullName>
        <ecNumber evidence="1">3.1.3.16</ecNumber>
    </recommendedName>
</protein>
<comment type="catalytic activity">
    <reaction evidence="1">
        <text>O-phospho-L-seryl-[protein] + H2O = L-seryl-[protein] + phosphate</text>
        <dbReference type="Rhea" id="RHEA:20629"/>
        <dbReference type="Rhea" id="RHEA-COMP:9863"/>
        <dbReference type="Rhea" id="RHEA-COMP:11604"/>
        <dbReference type="ChEBI" id="CHEBI:15377"/>
        <dbReference type="ChEBI" id="CHEBI:29999"/>
        <dbReference type="ChEBI" id="CHEBI:43474"/>
        <dbReference type="ChEBI" id="CHEBI:83421"/>
        <dbReference type="EC" id="3.1.3.16"/>
    </reaction>
</comment>
<comment type="cofactor">
    <cofactor evidence="1">
        <name>Mn(2+)</name>
        <dbReference type="ChEBI" id="CHEBI:29035"/>
    </cofactor>
</comment>
<name>A0A1J4MSD4_9CRYT</name>
<gene>
    <name evidence="2" type="ORF">cand_022130</name>
</gene>
<dbReference type="Gene3D" id="3.60.40.10">
    <property type="entry name" value="PPM-type phosphatase domain"/>
    <property type="match status" value="1"/>
</dbReference>
<keyword evidence="1" id="KW-0378">Hydrolase</keyword>
<dbReference type="GO" id="GO:0046872">
    <property type="term" value="F:metal ion binding"/>
    <property type="evidence" value="ECO:0007669"/>
    <property type="project" value="UniProtKB-UniRule"/>
</dbReference>
<dbReference type="PANTHER" id="PTHR12320:SF1">
    <property type="entry name" value="PROTEIN PHOSPHATASE PTC7 HOMOLOG"/>
    <property type="match status" value="1"/>
</dbReference>
<dbReference type="PANTHER" id="PTHR12320">
    <property type="entry name" value="PROTEIN PHOSPHATASE 2C"/>
    <property type="match status" value="1"/>
</dbReference>
<dbReference type="EMBL" id="LRBS01000046">
    <property type="protein sequence ID" value="OII77086.1"/>
    <property type="molecule type" value="Genomic_DNA"/>
</dbReference>
<evidence type="ECO:0000313" key="2">
    <source>
        <dbReference type="EMBL" id="OII77086.1"/>
    </source>
</evidence>
<proteinExistence type="inferred from homology"/>
<dbReference type="InterPro" id="IPR036457">
    <property type="entry name" value="PPM-type-like_dom_sf"/>
</dbReference>
<evidence type="ECO:0000313" key="3">
    <source>
        <dbReference type="Proteomes" id="UP000186804"/>
    </source>
</evidence>
<evidence type="ECO:0000256" key="1">
    <source>
        <dbReference type="RuleBase" id="RU366020"/>
    </source>
</evidence>
<dbReference type="EC" id="3.1.3.16" evidence="1"/>
<accession>A0A1J4MSD4</accession>
<sequence length="731" mass="83609">MYTNINNISEYLISHKCILGIHTLEKLLENNVKDNRNSCINAMVNILTNNSKKILKQSLNLKYQKGKNKNYKNRSKEKNDNNIETYILDYTRDYDITKSNNIYKNDITYLDNELSNYNSNNLLRYIRNDCGSWNISIPNELGIPKDKFEKIIFDKYIEFCKTRNYNDSFANWAKLCEDKYEIPNSIIQYANNGCHGIKEALYRIRKVDIGLNGIPKDLILDILRIGTVSNLKMNYINKNVDNIQNRTRLVIGNSNIISRNETIKGDTIDNSDNKLSNLINLNEDIYKEGLQDNISTYNKLMYNINMPQHLFLKEAIISHKIKNKEILDKKLLYNNDSCYINSQRYCSCDPSKLRELFSEKHKNTNINNSNNEILHLWMGSYALARNDKRIKGGEDGWFLAEYLQCMGVADGVGEWESLSGVSAREFSNLLMKNTLKALYDPNINFLKKDGLYLNNIYNIEEKDLIKYPSSIAKAALQKSLDECDHSGIHGASTALVMCFDNINNIAGFANMGDSGALVLRRIQFDSGRMEIVRRVKEMQHEFNCPYQFARLPAEKEWLKLMKNGYNEIVKIAIMEKECKMNNQETNLLVCDSPEMIELLDVNIKEGDLIIIGTDGVFDNLFDIEISTIVGQAYSPYESKMLYGEIGNTTTPMAIAKAIALSAYYKSLDPRSKTPFANQAKKHLGVSSNDPNTNSAYLGGKEDDITVLVAWVVNQKDLDKLSSSDISVFDLQ</sequence>
<dbReference type="OrthoDB" id="60843at2759"/>
<dbReference type="GeneID" id="92366397"/>
<keyword evidence="1" id="KW-0460">Magnesium</keyword>
<comment type="similarity">
    <text evidence="1">Belongs to the PP2C family.</text>
</comment>
<keyword evidence="1" id="KW-0479">Metal-binding</keyword>
<comment type="caution">
    <text evidence="2">The sequence shown here is derived from an EMBL/GenBank/DDBJ whole genome shotgun (WGS) entry which is preliminary data.</text>
</comment>